<protein>
    <recommendedName>
        <fullName evidence="9">Peptidase M28 domain-containing protein</fullName>
    </recommendedName>
</protein>
<dbReference type="InterPro" id="IPR007365">
    <property type="entry name" value="TFR-like_dimer_dom"/>
</dbReference>
<feature type="domain" description="Transferrin receptor-like dimerisation" evidence="5">
    <location>
        <begin position="785"/>
        <end position="865"/>
    </location>
</feature>
<dbReference type="SUPFAM" id="SSF52025">
    <property type="entry name" value="PA domain"/>
    <property type="match status" value="1"/>
</dbReference>
<feature type="region of interest" description="Disordered" evidence="2">
    <location>
        <begin position="1"/>
        <end position="22"/>
    </location>
</feature>
<dbReference type="InterPro" id="IPR039373">
    <property type="entry name" value="Peptidase_M28B"/>
</dbReference>
<dbReference type="SUPFAM" id="SSF53335">
    <property type="entry name" value="S-adenosyl-L-methionine-dependent methyltransferases"/>
    <property type="match status" value="1"/>
</dbReference>
<feature type="transmembrane region" description="Helical" evidence="3">
    <location>
        <begin position="965"/>
        <end position="985"/>
    </location>
</feature>
<evidence type="ECO:0000313" key="7">
    <source>
        <dbReference type="EMBL" id="KAK7000999.1"/>
    </source>
</evidence>
<comment type="similarity">
    <text evidence="1">Belongs to the peptidase M28 family. M28B subfamily.</text>
</comment>
<reference evidence="7 8" key="1">
    <citation type="journal article" date="2024" name="J Genomics">
        <title>Draft genome sequencing and assembly of Favolaschia claudopus CIRM-BRFM 2984 isolated from oak limbs.</title>
        <authorList>
            <person name="Navarro D."/>
            <person name="Drula E."/>
            <person name="Chaduli D."/>
            <person name="Cazenave R."/>
            <person name="Ahrendt S."/>
            <person name="Wang J."/>
            <person name="Lipzen A."/>
            <person name="Daum C."/>
            <person name="Barry K."/>
            <person name="Grigoriev I.V."/>
            <person name="Favel A."/>
            <person name="Rosso M.N."/>
            <person name="Martin F."/>
        </authorList>
    </citation>
    <scope>NUCLEOTIDE SEQUENCE [LARGE SCALE GENOMIC DNA]</scope>
    <source>
        <strain evidence="7 8">CIRM-BRFM 2984</strain>
    </source>
</reference>
<feature type="transmembrane region" description="Helical" evidence="3">
    <location>
        <begin position="941"/>
        <end position="959"/>
    </location>
</feature>
<evidence type="ECO:0000256" key="2">
    <source>
        <dbReference type="SAM" id="MobiDB-lite"/>
    </source>
</evidence>
<dbReference type="PANTHER" id="PTHR10404">
    <property type="entry name" value="N-ACETYLATED-ALPHA-LINKED ACIDIC DIPEPTIDASE"/>
    <property type="match status" value="1"/>
</dbReference>
<evidence type="ECO:0000313" key="8">
    <source>
        <dbReference type="Proteomes" id="UP001362999"/>
    </source>
</evidence>
<dbReference type="Gene3D" id="1.20.930.40">
    <property type="entry name" value="Transferrin receptor-like, dimerisation domain"/>
    <property type="match status" value="1"/>
</dbReference>
<dbReference type="InterPro" id="IPR007484">
    <property type="entry name" value="Peptidase_M28"/>
</dbReference>
<keyword evidence="3" id="KW-0812">Transmembrane</keyword>
<feature type="transmembrane region" description="Helical" evidence="3">
    <location>
        <begin position="870"/>
        <end position="900"/>
    </location>
</feature>
<keyword evidence="3" id="KW-1133">Transmembrane helix</keyword>
<dbReference type="InterPro" id="IPR029063">
    <property type="entry name" value="SAM-dependent_MTases_sf"/>
</dbReference>
<dbReference type="Gene3D" id="3.50.30.30">
    <property type="match status" value="1"/>
</dbReference>
<dbReference type="Pfam" id="PF04389">
    <property type="entry name" value="Peptidase_M28"/>
    <property type="match status" value="1"/>
</dbReference>
<dbReference type="InterPro" id="IPR036757">
    <property type="entry name" value="TFR-like_dimer_dom_sf"/>
</dbReference>
<evidence type="ECO:0008006" key="9">
    <source>
        <dbReference type="Google" id="ProtNLM"/>
    </source>
</evidence>
<gene>
    <name evidence="7" type="ORF">R3P38DRAFT_3405368</name>
</gene>
<dbReference type="NCBIfam" id="NF037959">
    <property type="entry name" value="MFS_SpdSyn"/>
    <property type="match status" value="1"/>
</dbReference>
<dbReference type="Pfam" id="PF02225">
    <property type="entry name" value="PA"/>
    <property type="match status" value="1"/>
</dbReference>
<keyword evidence="8" id="KW-1185">Reference proteome</keyword>
<dbReference type="FunFam" id="3.40.630.10:FF:000101">
    <property type="entry name" value="N-acetylated alpha-linked acidic dipeptidase like 1"/>
    <property type="match status" value="1"/>
</dbReference>
<evidence type="ECO:0000259" key="6">
    <source>
        <dbReference type="Pfam" id="PF04389"/>
    </source>
</evidence>
<dbReference type="GO" id="GO:0004180">
    <property type="term" value="F:carboxypeptidase activity"/>
    <property type="evidence" value="ECO:0007669"/>
    <property type="project" value="TreeGrafter"/>
</dbReference>
<feature type="domain" description="PA" evidence="4">
    <location>
        <begin position="224"/>
        <end position="298"/>
    </location>
</feature>
<name>A0AAW0A4Q3_9AGAR</name>
<evidence type="ECO:0000259" key="5">
    <source>
        <dbReference type="Pfam" id="PF04253"/>
    </source>
</evidence>
<evidence type="ECO:0000256" key="3">
    <source>
        <dbReference type="SAM" id="Phobius"/>
    </source>
</evidence>
<dbReference type="SUPFAM" id="SSF47672">
    <property type="entry name" value="Transferrin receptor-like dimerisation domain"/>
    <property type="match status" value="1"/>
</dbReference>
<proteinExistence type="inferred from homology"/>
<feature type="transmembrane region" description="Helical" evidence="3">
    <location>
        <begin position="1041"/>
        <end position="1057"/>
    </location>
</feature>
<comment type="caution">
    <text evidence="7">The sequence shown here is derived from an EMBL/GenBank/DDBJ whole genome shotgun (WGS) entry which is preliminary data.</text>
</comment>
<dbReference type="EMBL" id="JAWWNJ010000085">
    <property type="protein sequence ID" value="KAK7000999.1"/>
    <property type="molecule type" value="Genomic_DNA"/>
</dbReference>
<accession>A0AAW0A4Q3</accession>
<feature type="transmembrane region" description="Helical" evidence="3">
    <location>
        <begin position="1006"/>
        <end position="1029"/>
    </location>
</feature>
<dbReference type="CDD" id="cd08022">
    <property type="entry name" value="M28_PSMA_like"/>
    <property type="match status" value="1"/>
</dbReference>
<feature type="transmembrane region" description="Helical" evidence="3">
    <location>
        <begin position="30"/>
        <end position="48"/>
    </location>
</feature>
<dbReference type="CDD" id="cd02121">
    <property type="entry name" value="PA_GCPII_like"/>
    <property type="match status" value="1"/>
</dbReference>
<keyword evidence="3" id="KW-0472">Membrane</keyword>
<dbReference type="PANTHER" id="PTHR10404:SF46">
    <property type="entry name" value="VACUOLAR PROTEIN SORTING-ASSOCIATED PROTEIN 70"/>
    <property type="match status" value="1"/>
</dbReference>
<dbReference type="SUPFAM" id="SSF53187">
    <property type="entry name" value="Zn-dependent exopeptidases"/>
    <property type="match status" value="1"/>
</dbReference>
<feature type="domain" description="Peptidase M28" evidence="6">
    <location>
        <begin position="386"/>
        <end position="535"/>
    </location>
</feature>
<dbReference type="InterPro" id="IPR003137">
    <property type="entry name" value="PA_domain"/>
</dbReference>
<organism evidence="7 8">
    <name type="scientific">Favolaschia claudopus</name>
    <dbReference type="NCBI Taxonomy" id="2862362"/>
    <lineage>
        <taxon>Eukaryota</taxon>
        <taxon>Fungi</taxon>
        <taxon>Dikarya</taxon>
        <taxon>Basidiomycota</taxon>
        <taxon>Agaricomycotina</taxon>
        <taxon>Agaricomycetes</taxon>
        <taxon>Agaricomycetidae</taxon>
        <taxon>Agaricales</taxon>
        <taxon>Marasmiineae</taxon>
        <taxon>Mycenaceae</taxon>
        <taxon>Favolaschia</taxon>
    </lineage>
</organism>
<evidence type="ECO:0000259" key="4">
    <source>
        <dbReference type="Pfam" id="PF02225"/>
    </source>
</evidence>
<dbReference type="Pfam" id="PF01564">
    <property type="entry name" value="Spermine_synth"/>
    <property type="match status" value="1"/>
</dbReference>
<sequence>MASEKKSPSTGDYIPLPVTDSPQSTRRRRFVRWTLLLSYLLVFHWVVARPAVRWYRESRGGPQELIDHPHRHKKHFLTPKEAESLFLSVPDEGSALAASRLFATKPHRAGSEGDLQTAKDWLTLLQTELGIEQPEAEPIFSAGSPESRDATNLIPHTHRPKAWIDVYYPVMNTPLDRALQVVDKEGQVVWDAELEEVADETDPEAGQYYLDVPTFHGLSAAGDVKGKLIYANYGMKEDYEALVEKGVNFTGAVVICRYGGNFRGLKIKGAQELGAAGVLIYSDLRDDGTVTEANGHLAYPHGPARNADSVQRGSVQFLSMYPGDPTTPGTPAYENSTRTEGENVPKIPSLPISAANAAKLLKLAKEDGNEIRLVNHVDTRVMPIWNTMGVIPGYIKDEVIVVGNHRDAKVMGATDPSSGSASINEVVRGLGALLKKGWKPLRTILICSWDAEEYGLIGSTEWVEDFPEFVDKHVVTYLNLDSSVSGSRFHAAASPSLSHFLRQAALDIPHPTSAGRTLWDARADNGPFGGDTLEVESLGATFRVNAVADNLGVSPLGSGSDFTPFLQMIGVASSDAGFGSSEGDAVYHYHSVFDSQRWQEVYGDPGFHRHVAVAKHIGLELVRLSSAIVLPLNTTHYTYELENYLNGIETLALDSSVNVDLAPLRKSIIALQAASHSLDFEKASAEKELRRIIHKILKRHRTLKRKLRKAYCRLKKIFGKECHKFAEEHGCHGAANKFRIGRLPAFLDEQEGLGYETMLGFFLHTEAHDILPGRFPGARLKKVVRRIRTANQKLASFEKGFISKEGIPEREWYKHLAIAPGKWLGYGATPLPALQEAIQYEKNSTLAQYEAGRLTELIDKLAKKISMLPLSWPGGALGVALRLGVNCVILSALSLVLFIYERSLVPIYASGPTTYTLNIAVLLAVVLAAAQPVKMSTTNTLLCGVLLFAAAPLSTYWGAVYTARWGRAIVGPIAVHCAVLIPLVANQATLALDINPLQSAPSKNLVGYRSVAALVVYAAIYGSSSWFAVDSRLDHVSESRVFLTWAAVLANAWMITFPGRSASNPRKTKKKKSPFPYMRPLMLLGFNILWWPAQRFLGSPVLPHPLDKPYLHPTFPMVIHSSVQSTTGLIVVGEALPPKSYEGGPDSEMHSLRYLRASHSLLGGVWMGGKVATLDDVPPQVDSFGTPLGDSIYGTFVLQEAARLVNSTARAGQFERALIIGLGAGISATAFNRHGLDTTIVEIDPAVYDAARLYFGLPEHPSTNLFLEDARTWAANRRAVIDAGTPHPLFDVVVHDCFSGGGVPEHIFTVEFWNDLKAALHPEGVLVVNFAGMIKSDASRLISQTLKASFSVCRVFHDSQGGIKEEEYETELMNLVFFCTLQRQLTFRNARRSDYLDSYLREHILSSLPRRELPLELLTGPLEAKFILTDSHNPLGKLQNSLGHHHWSLMRQVLPDIFWETY</sequence>
<dbReference type="Proteomes" id="UP001362999">
    <property type="component" value="Unassembled WGS sequence"/>
</dbReference>
<feature type="transmembrane region" description="Helical" evidence="3">
    <location>
        <begin position="912"/>
        <end position="929"/>
    </location>
</feature>
<dbReference type="Gene3D" id="3.40.50.150">
    <property type="entry name" value="Vaccinia Virus protein VP39"/>
    <property type="match status" value="1"/>
</dbReference>
<dbReference type="Pfam" id="PF04253">
    <property type="entry name" value="TFR_dimer"/>
    <property type="match status" value="1"/>
</dbReference>
<dbReference type="Gene3D" id="3.40.630.10">
    <property type="entry name" value="Zn peptidases"/>
    <property type="match status" value="1"/>
</dbReference>
<evidence type="ECO:0000256" key="1">
    <source>
        <dbReference type="ARBA" id="ARBA00005634"/>
    </source>
</evidence>
<dbReference type="InterPro" id="IPR046450">
    <property type="entry name" value="PA_dom_sf"/>
</dbReference>